<proteinExistence type="predicted"/>
<accession>A0ABP0ZJV1</accession>
<name>A0ABP0ZJV1_9ASCO</name>
<evidence type="ECO:0000256" key="2">
    <source>
        <dbReference type="ARBA" id="ARBA00022679"/>
    </source>
</evidence>
<feature type="region of interest" description="Disordered" evidence="7">
    <location>
        <begin position="86"/>
        <end position="185"/>
    </location>
</feature>
<evidence type="ECO:0000256" key="5">
    <source>
        <dbReference type="ARBA" id="ARBA00022840"/>
    </source>
</evidence>
<keyword evidence="4" id="KW-0418">Kinase</keyword>
<dbReference type="Proteomes" id="UP001497383">
    <property type="component" value="Chromosome 2"/>
</dbReference>
<sequence>MTYDLASNRSSFHSYRRISPSSSNSTKRAFEDDPTFAPPSLSSYSAGLDARSKTYLTASTSTTAVTGIYEMDFPNKKMTSVQSKLAAHFGSHHHHQSAGGTNTDLAPSAAQSSFTRSSSDMDGRSSPVPDSLSVSRKIDDSVRSRRKRGFKRKIGSPKHASQVEQENVDGGSFERRKAESMSIRNACEMVDEDEISRKVEERRLERERLKEQQLEQEKLLQREREREQEKLLQLQLQREREREREREHEAKEREEKDINFMPNLYQDRLNRETNSGQSGKPVISPLRSPFERKRIPLSDVSPNVFRKPKLPRSAQKQSPRLQPLQPKPAQPLLEQRPPSTASEDDSMGANRKRNVNINGKLYEKLELLGKGGSSKVYRIKATDGRQYAMKKVTLNQFEDVSGFKGEIDLLLKMRHSKRVVKLIDHAISTSSIYLIMEKGDIDLAIVFQNRQNAKLPLDIHFVKYHIHEMFKCVEDVHDAGIVHSDLKPANFIMVKGMLKIIDFGIANAVPDHTVNIYRESQIGTPNYMAPEALVEANLAGMKSTTWKVGRPSDVWSCGCILYQFIYGKPPYAAYSGTQRVMAIMNPQIKIQFPAHGIGEVKVPASAIQLMKNCLARDPSDRWTIDQCLSSDFFNPKVVNEAFIGKLVHQSINLGFNKRIQGDGMSTDEYDSMIESMIQQIEAYNC</sequence>
<dbReference type="InterPro" id="IPR000719">
    <property type="entry name" value="Prot_kinase_dom"/>
</dbReference>
<keyword evidence="10" id="KW-1185">Reference proteome</keyword>
<evidence type="ECO:0000256" key="1">
    <source>
        <dbReference type="ARBA" id="ARBA00022527"/>
    </source>
</evidence>
<evidence type="ECO:0000313" key="10">
    <source>
        <dbReference type="Proteomes" id="UP001497383"/>
    </source>
</evidence>
<dbReference type="InterPro" id="IPR011009">
    <property type="entry name" value="Kinase-like_dom_sf"/>
</dbReference>
<dbReference type="InterPro" id="IPR017441">
    <property type="entry name" value="Protein_kinase_ATP_BS"/>
</dbReference>
<dbReference type="SUPFAM" id="SSF56112">
    <property type="entry name" value="Protein kinase-like (PK-like)"/>
    <property type="match status" value="1"/>
</dbReference>
<dbReference type="RefSeq" id="XP_066828864.1">
    <property type="nucleotide sequence ID" value="XM_066971868.1"/>
</dbReference>
<evidence type="ECO:0000256" key="7">
    <source>
        <dbReference type="SAM" id="MobiDB-lite"/>
    </source>
</evidence>
<dbReference type="SMART" id="SM00220">
    <property type="entry name" value="S_TKc"/>
    <property type="match status" value="1"/>
</dbReference>
<dbReference type="InterPro" id="IPR008271">
    <property type="entry name" value="Ser/Thr_kinase_AS"/>
</dbReference>
<feature type="compositionally biased region" description="Basic residues" evidence="7">
    <location>
        <begin position="144"/>
        <end position="156"/>
    </location>
</feature>
<evidence type="ECO:0000313" key="9">
    <source>
        <dbReference type="EMBL" id="CAK9437548.1"/>
    </source>
</evidence>
<dbReference type="PROSITE" id="PS00108">
    <property type="entry name" value="PROTEIN_KINASE_ST"/>
    <property type="match status" value="1"/>
</dbReference>
<organism evidence="9 10">
    <name type="scientific">Lodderomyces beijingensis</name>
    <dbReference type="NCBI Taxonomy" id="1775926"/>
    <lineage>
        <taxon>Eukaryota</taxon>
        <taxon>Fungi</taxon>
        <taxon>Dikarya</taxon>
        <taxon>Ascomycota</taxon>
        <taxon>Saccharomycotina</taxon>
        <taxon>Pichiomycetes</taxon>
        <taxon>Debaryomycetaceae</taxon>
        <taxon>Candida/Lodderomyces clade</taxon>
        <taxon>Lodderomyces</taxon>
    </lineage>
</organism>
<dbReference type="Gene3D" id="1.10.510.10">
    <property type="entry name" value="Transferase(Phosphotransferase) domain 1"/>
    <property type="match status" value="1"/>
</dbReference>
<protein>
    <recommendedName>
        <fullName evidence="8">Protein kinase domain-containing protein</fullName>
    </recommendedName>
</protein>
<feature type="compositionally biased region" description="Basic and acidic residues" evidence="7">
    <location>
        <begin position="237"/>
        <end position="258"/>
    </location>
</feature>
<evidence type="ECO:0000256" key="4">
    <source>
        <dbReference type="ARBA" id="ARBA00022777"/>
    </source>
</evidence>
<keyword evidence="3 6" id="KW-0547">Nucleotide-binding</keyword>
<dbReference type="EMBL" id="OZ022406">
    <property type="protein sequence ID" value="CAK9437548.1"/>
    <property type="molecule type" value="Genomic_DNA"/>
</dbReference>
<keyword evidence="1" id="KW-0723">Serine/threonine-protein kinase</keyword>
<dbReference type="CDD" id="cd14131">
    <property type="entry name" value="PKc_Mps1"/>
    <property type="match status" value="1"/>
</dbReference>
<feature type="binding site" evidence="6">
    <location>
        <position position="390"/>
    </location>
    <ligand>
        <name>ATP</name>
        <dbReference type="ChEBI" id="CHEBI:30616"/>
    </ligand>
</feature>
<dbReference type="Gene3D" id="3.30.200.20">
    <property type="entry name" value="Phosphorylase Kinase, domain 1"/>
    <property type="match status" value="1"/>
</dbReference>
<keyword evidence="2" id="KW-0808">Transferase</keyword>
<keyword evidence="5 6" id="KW-0067">ATP-binding</keyword>
<feature type="compositionally biased region" description="Low complexity" evidence="7">
    <location>
        <begin position="10"/>
        <end position="27"/>
    </location>
</feature>
<reference evidence="9 10" key="1">
    <citation type="submission" date="2024-03" db="EMBL/GenBank/DDBJ databases">
        <authorList>
            <person name="Brejova B."/>
        </authorList>
    </citation>
    <scope>NUCLEOTIDE SEQUENCE [LARGE SCALE GENOMIC DNA]</scope>
    <source>
        <strain evidence="9 10">CBS 14171</strain>
    </source>
</reference>
<feature type="compositionally biased region" description="Low complexity" evidence="7">
    <location>
        <begin position="108"/>
        <end position="118"/>
    </location>
</feature>
<feature type="region of interest" description="Disordered" evidence="7">
    <location>
        <begin position="1"/>
        <end position="46"/>
    </location>
</feature>
<evidence type="ECO:0000256" key="6">
    <source>
        <dbReference type="PROSITE-ProRule" id="PRU10141"/>
    </source>
</evidence>
<dbReference type="PROSITE" id="PS50011">
    <property type="entry name" value="PROTEIN_KINASE_DOM"/>
    <property type="match status" value="1"/>
</dbReference>
<dbReference type="PROSITE" id="PS00107">
    <property type="entry name" value="PROTEIN_KINASE_ATP"/>
    <property type="match status" value="1"/>
</dbReference>
<feature type="domain" description="Protein kinase" evidence="8">
    <location>
        <begin position="362"/>
        <end position="633"/>
    </location>
</feature>
<gene>
    <name evidence="9" type="ORF">LODBEIA_P19260</name>
</gene>
<dbReference type="PANTHER" id="PTHR22974">
    <property type="entry name" value="MIXED LINEAGE PROTEIN KINASE"/>
    <property type="match status" value="1"/>
</dbReference>
<dbReference type="GeneID" id="92207122"/>
<dbReference type="PANTHER" id="PTHR22974:SF21">
    <property type="entry name" value="DUAL SPECIFICITY PROTEIN KINASE TTK"/>
    <property type="match status" value="1"/>
</dbReference>
<evidence type="ECO:0000256" key="3">
    <source>
        <dbReference type="ARBA" id="ARBA00022741"/>
    </source>
</evidence>
<dbReference type="Pfam" id="PF00069">
    <property type="entry name" value="Pkinase"/>
    <property type="match status" value="1"/>
</dbReference>
<dbReference type="InterPro" id="IPR027084">
    <property type="entry name" value="Mps1_cat"/>
</dbReference>
<evidence type="ECO:0000259" key="8">
    <source>
        <dbReference type="PROSITE" id="PS50011"/>
    </source>
</evidence>
<feature type="region of interest" description="Disordered" evidence="7">
    <location>
        <begin position="236"/>
        <end position="353"/>
    </location>
</feature>